<keyword evidence="2" id="KW-1133">Transmembrane helix</keyword>
<dbReference type="Pfam" id="PF20153">
    <property type="entry name" value="DUF6535"/>
    <property type="match status" value="1"/>
</dbReference>
<dbReference type="OrthoDB" id="3219854at2759"/>
<feature type="domain" description="DUF6535" evidence="3">
    <location>
        <begin position="48"/>
        <end position="227"/>
    </location>
</feature>
<comment type="caution">
    <text evidence="4">The sequence shown here is derived from an EMBL/GenBank/DDBJ whole genome shotgun (WGS) entry which is preliminary data.</text>
</comment>
<protein>
    <recommendedName>
        <fullName evidence="3">DUF6535 domain-containing protein</fullName>
    </recommendedName>
</protein>
<gene>
    <name evidence="4" type="ORF">DFH94DRAFT_856302</name>
</gene>
<accession>A0A9P5JYS9</accession>
<keyword evidence="2" id="KW-0812">Transmembrane</keyword>
<dbReference type="InterPro" id="IPR045338">
    <property type="entry name" value="DUF6535"/>
</dbReference>
<keyword evidence="5" id="KW-1185">Reference proteome</keyword>
<proteinExistence type="predicted"/>
<feature type="region of interest" description="Disordered" evidence="1">
    <location>
        <begin position="1"/>
        <end position="42"/>
    </location>
</feature>
<sequence length="736" mass="82652">MSQLLIQPENLEGGDLGVHGRLDPQSTPDQPSQGESNFGDSSGQLFSMYSKASEEEDNKMAESWQKDADGILIFTGLFSASVAAFLSVTIQDLRPNSQDTSAFYLGNIYEVLADPNATRASNPSPVAKPPPFSPPTYSIWVNSLWFLSFVLSLICALLATSLQQWARRYIRVTQPARCSPEKRARMRAFFARGVDMFGARLVVEQLPMLIHLSLSLFFCGLGIFLFNTNHAVFCSVVWLIVFFSMVYGLVTLMPIFWLNSPYFTPLSGLVFRVVHLELATSTVFFVVSFFGKLETWERLYRWLRRRRRWAFGGLEKGAEEIVSERSWEFDLRILHWSIGALSDDDALEKFFEAIPGFFDSKVVKHLEGDFPKYLLNTFWNALNGFLRRSLSSNLVSKPIKSYKLDIGMNAMNVISSSRASNTSSISYDILVGGWDQVPQIAEMELDQLLTYCTSDHELTAHYAQCIVAKILASLPERDGRWIQFATGAFGLSGHDLRDYVDHDHDSVSLAISIHLIRQSIRSRFYDWDALRAFSKLDDIRNTLPRLQHDFCVLWNEVVREARKQGVYSPPVVILRWSRLQFISLHQDTGANPTNFSPYPSSYPLCEVTSHRPHLTDHAPVPDFPTVPVPSQLGDSPDGSPQQLTPGGSTVPRQGEGINIITGPAFPSDPTTTNEIRQALTFASPLATDVHDDSRDRNQIIPIDVFRHQTQSLRPVPSPPGVAASSLKRKGHQHGLN</sequence>
<dbReference type="EMBL" id="WHVB01000023">
    <property type="protein sequence ID" value="KAF8471363.1"/>
    <property type="molecule type" value="Genomic_DNA"/>
</dbReference>
<evidence type="ECO:0000259" key="3">
    <source>
        <dbReference type="Pfam" id="PF20153"/>
    </source>
</evidence>
<feature type="transmembrane region" description="Helical" evidence="2">
    <location>
        <begin position="70"/>
        <end position="90"/>
    </location>
</feature>
<evidence type="ECO:0000313" key="4">
    <source>
        <dbReference type="EMBL" id="KAF8471363.1"/>
    </source>
</evidence>
<feature type="transmembrane region" description="Helical" evidence="2">
    <location>
        <begin position="139"/>
        <end position="163"/>
    </location>
</feature>
<evidence type="ECO:0000256" key="2">
    <source>
        <dbReference type="SAM" id="Phobius"/>
    </source>
</evidence>
<organism evidence="4 5">
    <name type="scientific">Russula ochroleuca</name>
    <dbReference type="NCBI Taxonomy" id="152965"/>
    <lineage>
        <taxon>Eukaryota</taxon>
        <taxon>Fungi</taxon>
        <taxon>Dikarya</taxon>
        <taxon>Basidiomycota</taxon>
        <taxon>Agaricomycotina</taxon>
        <taxon>Agaricomycetes</taxon>
        <taxon>Russulales</taxon>
        <taxon>Russulaceae</taxon>
        <taxon>Russula</taxon>
    </lineage>
</organism>
<feature type="transmembrane region" description="Helical" evidence="2">
    <location>
        <begin position="269"/>
        <end position="291"/>
    </location>
</feature>
<dbReference type="Proteomes" id="UP000759537">
    <property type="component" value="Unassembled WGS sequence"/>
</dbReference>
<reference evidence="4" key="1">
    <citation type="submission" date="2019-10" db="EMBL/GenBank/DDBJ databases">
        <authorList>
            <consortium name="DOE Joint Genome Institute"/>
            <person name="Kuo A."/>
            <person name="Miyauchi S."/>
            <person name="Kiss E."/>
            <person name="Drula E."/>
            <person name="Kohler A."/>
            <person name="Sanchez-Garcia M."/>
            <person name="Andreopoulos B."/>
            <person name="Barry K.W."/>
            <person name="Bonito G."/>
            <person name="Buee M."/>
            <person name="Carver A."/>
            <person name="Chen C."/>
            <person name="Cichocki N."/>
            <person name="Clum A."/>
            <person name="Culley D."/>
            <person name="Crous P.W."/>
            <person name="Fauchery L."/>
            <person name="Girlanda M."/>
            <person name="Hayes R."/>
            <person name="Keri Z."/>
            <person name="LaButti K."/>
            <person name="Lipzen A."/>
            <person name="Lombard V."/>
            <person name="Magnuson J."/>
            <person name="Maillard F."/>
            <person name="Morin E."/>
            <person name="Murat C."/>
            <person name="Nolan M."/>
            <person name="Ohm R."/>
            <person name="Pangilinan J."/>
            <person name="Pereira M."/>
            <person name="Perotto S."/>
            <person name="Peter M."/>
            <person name="Riley R."/>
            <person name="Sitrit Y."/>
            <person name="Stielow B."/>
            <person name="Szollosi G."/>
            <person name="Zifcakova L."/>
            <person name="Stursova M."/>
            <person name="Spatafora J.W."/>
            <person name="Tedersoo L."/>
            <person name="Vaario L.-M."/>
            <person name="Yamada A."/>
            <person name="Yan M."/>
            <person name="Wang P."/>
            <person name="Xu J."/>
            <person name="Bruns T."/>
            <person name="Baldrian P."/>
            <person name="Vilgalys R."/>
            <person name="Henrissat B."/>
            <person name="Grigoriev I.V."/>
            <person name="Hibbett D."/>
            <person name="Nagy L.G."/>
            <person name="Martin F.M."/>
        </authorList>
    </citation>
    <scope>NUCLEOTIDE SEQUENCE</scope>
    <source>
        <strain evidence="4">Prilba</strain>
    </source>
</reference>
<feature type="transmembrane region" description="Helical" evidence="2">
    <location>
        <begin position="233"/>
        <end position="257"/>
    </location>
</feature>
<feature type="transmembrane region" description="Helical" evidence="2">
    <location>
        <begin position="209"/>
        <end position="226"/>
    </location>
</feature>
<feature type="region of interest" description="Disordered" evidence="1">
    <location>
        <begin position="613"/>
        <end position="655"/>
    </location>
</feature>
<evidence type="ECO:0000313" key="5">
    <source>
        <dbReference type="Proteomes" id="UP000759537"/>
    </source>
</evidence>
<keyword evidence="2" id="KW-0472">Membrane</keyword>
<feature type="compositionally biased region" description="Polar residues" evidence="1">
    <location>
        <begin position="24"/>
        <end position="42"/>
    </location>
</feature>
<feature type="compositionally biased region" description="Polar residues" evidence="1">
    <location>
        <begin position="638"/>
        <end position="651"/>
    </location>
</feature>
<name>A0A9P5JYS9_9AGAM</name>
<feature type="compositionally biased region" description="Basic residues" evidence="1">
    <location>
        <begin position="726"/>
        <end position="736"/>
    </location>
</feature>
<dbReference type="AlphaFoldDB" id="A0A9P5JYS9"/>
<feature type="region of interest" description="Disordered" evidence="1">
    <location>
        <begin position="709"/>
        <end position="736"/>
    </location>
</feature>
<reference evidence="4" key="2">
    <citation type="journal article" date="2020" name="Nat. Commun.">
        <title>Large-scale genome sequencing of mycorrhizal fungi provides insights into the early evolution of symbiotic traits.</title>
        <authorList>
            <person name="Miyauchi S."/>
            <person name="Kiss E."/>
            <person name="Kuo A."/>
            <person name="Drula E."/>
            <person name="Kohler A."/>
            <person name="Sanchez-Garcia M."/>
            <person name="Morin E."/>
            <person name="Andreopoulos B."/>
            <person name="Barry K.W."/>
            <person name="Bonito G."/>
            <person name="Buee M."/>
            <person name="Carver A."/>
            <person name="Chen C."/>
            <person name="Cichocki N."/>
            <person name="Clum A."/>
            <person name="Culley D."/>
            <person name="Crous P.W."/>
            <person name="Fauchery L."/>
            <person name="Girlanda M."/>
            <person name="Hayes R.D."/>
            <person name="Keri Z."/>
            <person name="LaButti K."/>
            <person name="Lipzen A."/>
            <person name="Lombard V."/>
            <person name="Magnuson J."/>
            <person name="Maillard F."/>
            <person name="Murat C."/>
            <person name="Nolan M."/>
            <person name="Ohm R.A."/>
            <person name="Pangilinan J."/>
            <person name="Pereira M.F."/>
            <person name="Perotto S."/>
            <person name="Peter M."/>
            <person name="Pfister S."/>
            <person name="Riley R."/>
            <person name="Sitrit Y."/>
            <person name="Stielow J.B."/>
            <person name="Szollosi G."/>
            <person name="Zifcakova L."/>
            <person name="Stursova M."/>
            <person name="Spatafora J.W."/>
            <person name="Tedersoo L."/>
            <person name="Vaario L.M."/>
            <person name="Yamada A."/>
            <person name="Yan M."/>
            <person name="Wang P."/>
            <person name="Xu J."/>
            <person name="Bruns T."/>
            <person name="Baldrian P."/>
            <person name="Vilgalys R."/>
            <person name="Dunand C."/>
            <person name="Henrissat B."/>
            <person name="Grigoriev I.V."/>
            <person name="Hibbett D."/>
            <person name="Nagy L.G."/>
            <person name="Martin F.M."/>
        </authorList>
    </citation>
    <scope>NUCLEOTIDE SEQUENCE</scope>
    <source>
        <strain evidence="4">Prilba</strain>
    </source>
</reference>
<evidence type="ECO:0000256" key="1">
    <source>
        <dbReference type="SAM" id="MobiDB-lite"/>
    </source>
</evidence>